<gene>
    <name evidence="1" type="ORF">MERR_LOCUS39538</name>
</gene>
<name>A0A6D2KK51_9BRAS</name>
<organism evidence="1 2">
    <name type="scientific">Microthlaspi erraticum</name>
    <dbReference type="NCBI Taxonomy" id="1685480"/>
    <lineage>
        <taxon>Eukaryota</taxon>
        <taxon>Viridiplantae</taxon>
        <taxon>Streptophyta</taxon>
        <taxon>Embryophyta</taxon>
        <taxon>Tracheophyta</taxon>
        <taxon>Spermatophyta</taxon>
        <taxon>Magnoliopsida</taxon>
        <taxon>eudicotyledons</taxon>
        <taxon>Gunneridae</taxon>
        <taxon>Pentapetalae</taxon>
        <taxon>rosids</taxon>
        <taxon>malvids</taxon>
        <taxon>Brassicales</taxon>
        <taxon>Brassicaceae</taxon>
        <taxon>Coluteocarpeae</taxon>
        <taxon>Microthlaspi</taxon>
    </lineage>
</organism>
<comment type="caution">
    <text evidence="1">The sequence shown here is derived from an EMBL/GenBank/DDBJ whole genome shotgun (WGS) entry which is preliminary data.</text>
</comment>
<evidence type="ECO:0000313" key="2">
    <source>
        <dbReference type="Proteomes" id="UP000467841"/>
    </source>
</evidence>
<keyword evidence="2" id="KW-1185">Reference proteome</keyword>
<dbReference type="Proteomes" id="UP000467841">
    <property type="component" value="Unassembled WGS sequence"/>
</dbReference>
<protein>
    <submittedName>
        <fullName evidence="1">Uncharacterized protein</fullName>
    </submittedName>
</protein>
<proteinExistence type="predicted"/>
<evidence type="ECO:0000313" key="1">
    <source>
        <dbReference type="EMBL" id="CAA7052303.1"/>
    </source>
</evidence>
<reference evidence="1" key="1">
    <citation type="submission" date="2020-01" db="EMBL/GenBank/DDBJ databases">
        <authorList>
            <person name="Mishra B."/>
        </authorList>
    </citation>
    <scope>NUCLEOTIDE SEQUENCE [LARGE SCALE GENOMIC DNA]</scope>
</reference>
<accession>A0A6D2KK51</accession>
<dbReference type="AlphaFoldDB" id="A0A6D2KK51"/>
<sequence length="79" mass="9030">MALSLYTELSLMKETVERIKGYVGEIEDDIVKSFKNSSSSFEAFLGTCRRLKILIEHMVTEMETRIEAQVVSKLQNVTL</sequence>
<dbReference type="EMBL" id="CACVBM020001496">
    <property type="protein sequence ID" value="CAA7052303.1"/>
    <property type="molecule type" value="Genomic_DNA"/>
</dbReference>